<evidence type="ECO:0000256" key="3">
    <source>
        <dbReference type="ARBA" id="ARBA00022679"/>
    </source>
</evidence>
<dbReference type="SUPFAM" id="SSF54495">
    <property type="entry name" value="UBC-like"/>
    <property type="match status" value="1"/>
</dbReference>
<accession>A0AA88L654</accession>
<dbReference type="PROSITE" id="PS50127">
    <property type="entry name" value="UBC_2"/>
    <property type="match status" value="1"/>
</dbReference>
<proteinExistence type="predicted"/>
<dbReference type="Gene3D" id="3.10.110.10">
    <property type="entry name" value="Ubiquitin Conjugating Enzyme"/>
    <property type="match status" value="1"/>
</dbReference>
<feature type="compositionally biased region" description="Low complexity" evidence="8">
    <location>
        <begin position="159"/>
        <end position="173"/>
    </location>
</feature>
<keyword evidence="7" id="KW-0832">Ubl conjugation</keyword>
<dbReference type="FunFam" id="3.10.110.10:FF:000006">
    <property type="entry name" value="Ubiquitin-conjugating enzyme E2 Q2"/>
    <property type="match status" value="1"/>
</dbReference>
<keyword evidence="6" id="KW-0067">ATP-binding</keyword>
<comment type="caution">
    <text evidence="10">The sequence shown here is derived from an EMBL/GenBank/DDBJ whole genome shotgun (WGS) entry which is preliminary data.</text>
</comment>
<evidence type="ECO:0000256" key="8">
    <source>
        <dbReference type="SAM" id="MobiDB-lite"/>
    </source>
</evidence>
<keyword evidence="4" id="KW-0547">Nucleotide-binding</keyword>
<evidence type="ECO:0000259" key="9">
    <source>
        <dbReference type="PROSITE" id="PS50127"/>
    </source>
</evidence>
<organism evidence="10 11">
    <name type="scientific">Artemia franciscana</name>
    <name type="common">Brine shrimp</name>
    <name type="synonym">Artemia sanfranciscana</name>
    <dbReference type="NCBI Taxonomy" id="6661"/>
    <lineage>
        <taxon>Eukaryota</taxon>
        <taxon>Metazoa</taxon>
        <taxon>Ecdysozoa</taxon>
        <taxon>Arthropoda</taxon>
        <taxon>Crustacea</taxon>
        <taxon>Branchiopoda</taxon>
        <taxon>Anostraca</taxon>
        <taxon>Artemiidae</taxon>
        <taxon>Artemia</taxon>
    </lineage>
</organism>
<evidence type="ECO:0000313" key="10">
    <source>
        <dbReference type="EMBL" id="KAK2718407.1"/>
    </source>
</evidence>
<comment type="subcellular location">
    <subcellularLocation>
        <location evidence="1">Cytoplasm</location>
    </subcellularLocation>
</comment>
<evidence type="ECO:0000256" key="4">
    <source>
        <dbReference type="ARBA" id="ARBA00022741"/>
    </source>
</evidence>
<feature type="region of interest" description="Disordered" evidence="8">
    <location>
        <begin position="148"/>
        <end position="191"/>
    </location>
</feature>
<keyword evidence="11" id="KW-1185">Reference proteome</keyword>
<dbReference type="Pfam" id="PF00179">
    <property type="entry name" value="UQ_con"/>
    <property type="match status" value="1"/>
</dbReference>
<keyword evidence="3" id="KW-0808">Transferase</keyword>
<evidence type="ECO:0000256" key="7">
    <source>
        <dbReference type="ARBA" id="ARBA00022843"/>
    </source>
</evidence>
<evidence type="ECO:0000256" key="1">
    <source>
        <dbReference type="ARBA" id="ARBA00004496"/>
    </source>
</evidence>
<protein>
    <recommendedName>
        <fullName evidence="9">UBC core domain-containing protein</fullName>
    </recommendedName>
</protein>
<dbReference type="SMART" id="SM00212">
    <property type="entry name" value="UBCc"/>
    <property type="match status" value="1"/>
</dbReference>
<dbReference type="GO" id="GO:0005737">
    <property type="term" value="C:cytoplasm"/>
    <property type="evidence" value="ECO:0007669"/>
    <property type="project" value="UniProtKB-SubCell"/>
</dbReference>
<dbReference type="InterPro" id="IPR050113">
    <property type="entry name" value="Ub_conjugating_enzyme"/>
</dbReference>
<keyword evidence="5" id="KW-0833">Ubl conjugation pathway</keyword>
<dbReference type="AlphaFoldDB" id="A0AA88L654"/>
<dbReference type="GO" id="GO:0005524">
    <property type="term" value="F:ATP binding"/>
    <property type="evidence" value="ECO:0007669"/>
    <property type="project" value="UniProtKB-KW"/>
</dbReference>
<dbReference type="Proteomes" id="UP001187531">
    <property type="component" value="Unassembled WGS sequence"/>
</dbReference>
<name>A0AA88L654_ARTSF</name>
<feature type="domain" description="UBC core" evidence="9">
    <location>
        <begin position="244"/>
        <end position="408"/>
    </location>
</feature>
<evidence type="ECO:0000256" key="2">
    <source>
        <dbReference type="ARBA" id="ARBA00022490"/>
    </source>
</evidence>
<dbReference type="PANTHER" id="PTHR24067">
    <property type="entry name" value="UBIQUITIN-CONJUGATING ENZYME E2"/>
    <property type="match status" value="1"/>
</dbReference>
<dbReference type="EMBL" id="JAVRJZ010000009">
    <property type="protein sequence ID" value="KAK2718407.1"/>
    <property type="molecule type" value="Genomic_DNA"/>
</dbReference>
<sequence length="415" mass="47177">CVSTHLTRRKEEKSKIFKLLLLDFMACLNILKQEIRAIESTFPRQHERFQVLSATVDELTCRFIDNKGKKHEIHGNITETYPNTPPVWFCDTDDPTISAVLEHLSNTNGKNNHIIEQVRFLVSELCLRNGLSEPLDLKCLHLTHEGSPYRGYSESVPTSSRASSGHGSCSGDNSSDEDNADDESDRDEDLDEEDVEIHIDFEEPTAITKKSDGDIGVEHLSTLERLKQNQREDYLRGAVTGSVQATDRLMKELRDIYKSDTFKKRIYTVELVNDNLYEWDVKMFSVDSESPLMADLALLKEREGKDYIQFRFVFKDNYPFEPPFVHIVAPIITGGYVLVGGAICMELLTKQGWCAAYNVESVIMQIAATLVKGKARIQFGPNKNQYSLARAQQSFKSLVQIHEKNGWYTPPKEDG</sequence>
<feature type="non-terminal residue" evidence="10">
    <location>
        <position position="1"/>
    </location>
</feature>
<dbReference type="InterPro" id="IPR000608">
    <property type="entry name" value="UBC"/>
</dbReference>
<feature type="compositionally biased region" description="Acidic residues" evidence="8">
    <location>
        <begin position="174"/>
        <end position="191"/>
    </location>
</feature>
<dbReference type="GO" id="GO:0004842">
    <property type="term" value="F:ubiquitin-protein transferase activity"/>
    <property type="evidence" value="ECO:0007669"/>
    <property type="project" value="UniProtKB-ARBA"/>
</dbReference>
<dbReference type="InterPro" id="IPR016135">
    <property type="entry name" value="UBQ-conjugating_enzyme/RWD"/>
</dbReference>
<evidence type="ECO:0000313" key="11">
    <source>
        <dbReference type="Proteomes" id="UP001187531"/>
    </source>
</evidence>
<reference evidence="10" key="1">
    <citation type="submission" date="2023-07" db="EMBL/GenBank/DDBJ databases">
        <title>Chromosome-level genome assembly of Artemia franciscana.</title>
        <authorList>
            <person name="Jo E."/>
        </authorList>
    </citation>
    <scope>NUCLEOTIDE SEQUENCE</scope>
    <source>
        <tissue evidence="10">Whole body</tissue>
    </source>
</reference>
<evidence type="ECO:0000256" key="6">
    <source>
        <dbReference type="ARBA" id="ARBA00022840"/>
    </source>
</evidence>
<keyword evidence="2" id="KW-0963">Cytoplasm</keyword>
<evidence type="ECO:0000256" key="5">
    <source>
        <dbReference type="ARBA" id="ARBA00022786"/>
    </source>
</evidence>
<dbReference type="CDD" id="cd23802">
    <property type="entry name" value="UBCc_UBE2Q"/>
    <property type="match status" value="1"/>
</dbReference>
<gene>
    <name evidence="10" type="ORF">QYM36_005646</name>
</gene>